<sequence>MSEYQYYEFLALDRPLNATEKAYVESLSSRVELTSTQAKFVYNYGDFRGNSQEMLEKCFDVMLYMASWGSRQLMFRFPKSLINADVFEPYYLPDRIIVSSTKNFVILNINIHDEEMSHWIDSGEGYLSDMVSLRNDLLQGDLRSFYLAWLKAAPIYFDPEEEDYIEPPVPANLNNLPNSLLVLIDFLELEQDLIVGAAKASEFQKEEEESLEDLIPKLSEREKNDFLVQLIKGESHVGMQLTNRLREFAGKREVRINNNTPRRTLSELLKLAEGEINQRRKKEQEALRQAKIQKLEALAKKKDKVWEQIFELITLKQSKPYNQAVAHLVDLRDLAEYQGKLEEFQTSIKQMQIDYSSRPGLISRLQKARLLAK</sequence>
<name>A0A2A2TAH7_9CYAN</name>
<dbReference type="RefSeq" id="WP_095724938.1">
    <property type="nucleotide sequence ID" value="NZ_NTFS01000615.1"/>
</dbReference>
<accession>A0A2A2TAH7</accession>
<dbReference type="OrthoDB" id="9066681at2"/>
<evidence type="ECO:0000313" key="2">
    <source>
        <dbReference type="EMBL" id="PAX46664.1"/>
    </source>
</evidence>
<gene>
    <name evidence="2" type="ORF">CK510_29100</name>
</gene>
<keyword evidence="1" id="KW-0175">Coiled coil</keyword>
<dbReference type="AlphaFoldDB" id="A0A2A2TAH7"/>
<evidence type="ECO:0000256" key="1">
    <source>
        <dbReference type="SAM" id="Coils"/>
    </source>
</evidence>
<evidence type="ECO:0000313" key="3">
    <source>
        <dbReference type="Proteomes" id="UP000218238"/>
    </source>
</evidence>
<reference evidence="2 3" key="1">
    <citation type="submission" date="2017-08" db="EMBL/GenBank/DDBJ databases">
        <title>Draft genome sequence of filamentous cyanobacterium Calothrix elsteri CCALA 953.</title>
        <authorList>
            <person name="Gagunashvili A.N."/>
            <person name="Elster J."/>
            <person name="Andresson O.S."/>
        </authorList>
    </citation>
    <scope>NUCLEOTIDE SEQUENCE [LARGE SCALE GENOMIC DNA]</scope>
    <source>
        <strain evidence="2 3">CCALA 953</strain>
    </source>
</reference>
<comment type="caution">
    <text evidence="2">The sequence shown here is derived from an EMBL/GenBank/DDBJ whole genome shotgun (WGS) entry which is preliminary data.</text>
</comment>
<protein>
    <submittedName>
        <fullName evidence="2">Uncharacterized protein</fullName>
    </submittedName>
</protein>
<keyword evidence="3" id="KW-1185">Reference proteome</keyword>
<organism evidence="2 3">
    <name type="scientific">Brunnivagina elsteri CCALA 953</name>
    <dbReference type="NCBI Taxonomy" id="987040"/>
    <lineage>
        <taxon>Bacteria</taxon>
        <taxon>Bacillati</taxon>
        <taxon>Cyanobacteriota</taxon>
        <taxon>Cyanophyceae</taxon>
        <taxon>Nostocales</taxon>
        <taxon>Calotrichaceae</taxon>
        <taxon>Brunnivagina</taxon>
    </lineage>
</organism>
<feature type="coiled-coil region" evidence="1">
    <location>
        <begin position="265"/>
        <end position="301"/>
    </location>
</feature>
<dbReference type="Proteomes" id="UP000218238">
    <property type="component" value="Unassembled WGS sequence"/>
</dbReference>
<dbReference type="EMBL" id="NTFS01000615">
    <property type="protein sequence ID" value="PAX46664.1"/>
    <property type="molecule type" value="Genomic_DNA"/>
</dbReference>
<proteinExistence type="predicted"/>